<dbReference type="GO" id="GO:0046872">
    <property type="term" value="F:metal ion binding"/>
    <property type="evidence" value="ECO:0007669"/>
    <property type="project" value="UniProtKB-KW"/>
</dbReference>
<comment type="cofactor">
    <cofactor evidence="4">
        <name>Mg(2+)</name>
        <dbReference type="ChEBI" id="CHEBI:18420"/>
    </cofactor>
</comment>
<dbReference type="OrthoDB" id="9785695at2"/>
<dbReference type="RefSeq" id="WP_116391624.1">
    <property type="nucleotide sequence ID" value="NZ_QUQO01000001.1"/>
</dbReference>
<reference evidence="5 6" key="1">
    <citation type="submission" date="2018-08" db="EMBL/GenBank/DDBJ databases">
        <title>Parvularcula sp. SM1705, isolated from surface water of the South Sea China.</title>
        <authorList>
            <person name="Sun L."/>
        </authorList>
    </citation>
    <scope>NUCLEOTIDE SEQUENCE [LARGE SCALE GENOMIC DNA]</scope>
    <source>
        <strain evidence="5 6">SM1705</strain>
    </source>
</reference>
<dbReference type="Proteomes" id="UP000264589">
    <property type="component" value="Unassembled WGS sequence"/>
</dbReference>
<evidence type="ECO:0000313" key="5">
    <source>
        <dbReference type="EMBL" id="RFB04993.1"/>
    </source>
</evidence>
<feature type="binding site" evidence="4">
    <location>
        <position position="97"/>
    </location>
    <ligand>
        <name>Mg(2+)</name>
        <dbReference type="ChEBI" id="CHEBI:18420"/>
        <label>1</label>
        <note>catalytic</note>
    </ligand>
</feature>
<dbReference type="InterPro" id="IPR020550">
    <property type="entry name" value="Inositol_monophosphatase_CS"/>
</dbReference>
<dbReference type="Pfam" id="PF00459">
    <property type="entry name" value="Inositol_P"/>
    <property type="match status" value="1"/>
</dbReference>
<evidence type="ECO:0000256" key="1">
    <source>
        <dbReference type="ARBA" id="ARBA00009759"/>
    </source>
</evidence>
<dbReference type="AlphaFoldDB" id="A0A371RHS7"/>
<comment type="similarity">
    <text evidence="1">Belongs to the inositol monophosphatase superfamily.</text>
</comment>
<dbReference type="PANTHER" id="PTHR20854:SF4">
    <property type="entry name" value="INOSITOL-1-MONOPHOSPHATASE-RELATED"/>
    <property type="match status" value="1"/>
</dbReference>
<dbReference type="PRINTS" id="PR00377">
    <property type="entry name" value="IMPHPHTASES"/>
</dbReference>
<evidence type="ECO:0000256" key="4">
    <source>
        <dbReference type="PIRSR" id="PIRSR600760-2"/>
    </source>
</evidence>
<keyword evidence="2 4" id="KW-0479">Metal-binding</keyword>
<protein>
    <submittedName>
        <fullName evidence="5">3'(2'),5'-bisphosphate nucleotidase CysQ</fullName>
    </submittedName>
</protein>
<feature type="binding site" evidence="4">
    <location>
        <position position="77"/>
    </location>
    <ligand>
        <name>Mg(2+)</name>
        <dbReference type="ChEBI" id="CHEBI:18420"/>
        <label>1</label>
        <note>catalytic</note>
    </ligand>
</feature>
<evidence type="ECO:0000313" key="6">
    <source>
        <dbReference type="Proteomes" id="UP000264589"/>
    </source>
</evidence>
<dbReference type="GO" id="GO:0006020">
    <property type="term" value="P:inositol metabolic process"/>
    <property type="evidence" value="ECO:0007669"/>
    <property type="project" value="TreeGrafter"/>
</dbReference>
<evidence type="ECO:0000256" key="2">
    <source>
        <dbReference type="ARBA" id="ARBA00022723"/>
    </source>
</evidence>
<dbReference type="InterPro" id="IPR000760">
    <property type="entry name" value="Inositol_monophosphatase-like"/>
</dbReference>
<dbReference type="GO" id="GO:0008934">
    <property type="term" value="F:inositol monophosphate 1-phosphatase activity"/>
    <property type="evidence" value="ECO:0007669"/>
    <property type="project" value="TreeGrafter"/>
</dbReference>
<name>A0A371RHS7_9PROT</name>
<sequence>MPATDAPQAPSLSDDHQLLCDAVREAGARVLSRYRGRPVRRWTKNDKSPVTEADLESNAILKDRLLSARPGYGWLSEECVDDARRLHAERVFIIDPIDGTRAFIEASPEFTVCAALVENGVAISSAIFNPVTEEFFEATLGGGARCSGKPLRVSPAADLDGAKMLGPGHMFEHPSWPIPWPKMRLGYRCSTQYRFALVAKGQYDGAIALVRKSDWDVAAGTLIATEAGAHVSDHLGSGYIFNQPDPCQRALVCTAPGLYPAVLERLSHLPADLRGVKGGRR</sequence>
<dbReference type="GO" id="GO:0007165">
    <property type="term" value="P:signal transduction"/>
    <property type="evidence" value="ECO:0007669"/>
    <property type="project" value="TreeGrafter"/>
</dbReference>
<dbReference type="Gene3D" id="3.40.190.80">
    <property type="match status" value="1"/>
</dbReference>
<keyword evidence="3 4" id="KW-0460">Magnesium</keyword>
<gene>
    <name evidence="5" type="ORF">DX908_06640</name>
</gene>
<dbReference type="CDD" id="cd01638">
    <property type="entry name" value="CysQ"/>
    <property type="match status" value="1"/>
</dbReference>
<organism evidence="5 6">
    <name type="scientific">Parvularcula marina</name>
    <dbReference type="NCBI Taxonomy" id="2292771"/>
    <lineage>
        <taxon>Bacteria</taxon>
        <taxon>Pseudomonadati</taxon>
        <taxon>Pseudomonadota</taxon>
        <taxon>Alphaproteobacteria</taxon>
        <taxon>Parvularculales</taxon>
        <taxon>Parvularculaceae</taxon>
        <taxon>Parvularcula</taxon>
    </lineage>
</organism>
<feature type="binding site" evidence="4">
    <location>
        <position position="216"/>
    </location>
    <ligand>
        <name>Mg(2+)</name>
        <dbReference type="ChEBI" id="CHEBI:18420"/>
        <label>1</label>
        <note>catalytic</note>
    </ligand>
</feature>
<dbReference type="InParanoid" id="A0A371RHS7"/>
<dbReference type="Gene3D" id="3.30.540.10">
    <property type="entry name" value="Fructose-1,6-Bisphosphatase, subunit A, domain 1"/>
    <property type="match status" value="1"/>
</dbReference>
<feature type="binding site" evidence="4">
    <location>
        <position position="95"/>
    </location>
    <ligand>
        <name>Mg(2+)</name>
        <dbReference type="ChEBI" id="CHEBI:18420"/>
        <label>1</label>
        <note>catalytic</note>
    </ligand>
</feature>
<dbReference type="PROSITE" id="PS00630">
    <property type="entry name" value="IMP_2"/>
    <property type="match status" value="1"/>
</dbReference>
<evidence type="ECO:0000256" key="3">
    <source>
        <dbReference type="ARBA" id="ARBA00022842"/>
    </source>
</evidence>
<accession>A0A371RHS7</accession>
<proteinExistence type="inferred from homology"/>
<comment type="caution">
    <text evidence="5">The sequence shown here is derived from an EMBL/GenBank/DDBJ whole genome shotgun (WGS) entry which is preliminary data.</text>
</comment>
<feature type="binding site" evidence="4">
    <location>
        <position position="98"/>
    </location>
    <ligand>
        <name>Mg(2+)</name>
        <dbReference type="ChEBI" id="CHEBI:18420"/>
        <label>1</label>
        <note>catalytic</note>
    </ligand>
</feature>
<keyword evidence="6" id="KW-1185">Reference proteome</keyword>
<dbReference type="PANTHER" id="PTHR20854">
    <property type="entry name" value="INOSITOL MONOPHOSPHATASE"/>
    <property type="match status" value="1"/>
</dbReference>
<dbReference type="GO" id="GO:0046854">
    <property type="term" value="P:phosphatidylinositol phosphate biosynthetic process"/>
    <property type="evidence" value="ECO:0007669"/>
    <property type="project" value="InterPro"/>
</dbReference>
<dbReference type="EMBL" id="QUQO01000001">
    <property type="protein sequence ID" value="RFB04993.1"/>
    <property type="molecule type" value="Genomic_DNA"/>
</dbReference>
<dbReference type="SUPFAM" id="SSF56655">
    <property type="entry name" value="Carbohydrate phosphatase"/>
    <property type="match status" value="1"/>
</dbReference>